<name>A0A9P7BMF2_RHIOR</name>
<keyword evidence="2" id="KW-1185">Reference proteome</keyword>
<dbReference type="AlphaFoldDB" id="A0A9P7BMF2"/>
<organism evidence="1 2">
    <name type="scientific">Rhizopus oryzae</name>
    <name type="common">Mucormycosis agent</name>
    <name type="synonym">Rhizopus arrhizus var. delemar</name>
    <dbReference type="NCBI Taxonomy" id="64495"/>
    <lineage>
        <taxon>Eukaryota</taxon>
        <taxon>Fungi</taxon>
        <taxon>Fungi incertae sedis</taxon>
        <taxon>Mucoromycota</taxon>
        <taxon>Mucoromycotina</taxon>
        <taxon>Mucoromycetes</taxon>
        <taxon>Mucorales</taxon>
        <taxon>Mucorineae</taxon>
        <taxon>Rhizopodaceae</taxon>
        <taxon>Rhizopus</taxon>
    </lineage>
</organism>
<dbReference type="OrthoDB" id="2234393at2759"/>
<protein>
    <submittedName>
        <fullName evidence="1">Uncharacterized protein</fullName>
    </submittedName>
</protein>
<accession>A0A9P7BMF2</accession>
<sequence>MKRNWTAMFKEILKLQDKYNAELDESFRDIDFCLYFFLSLLFLHKHHEYMFNENIDISESDFLIKFWGPVLKRLFIDTALRLKWGDTLLTMKDISNDNGFKIDLRVINDKTVQRYNKESEVTVAEAAKNDPGLFKFMSDRCKLLSKNKVIIDNFLHDSDDIDTVYSIQFCGLEMMIMSLSLSANGLYIGHETYHIQLVNVKSKNYNTQSPSSSDNCFNQSGQK</sequence>
<proteinExistence type="predicted"/>
<evidence type="ECO:0000313" key="1">
    <source>
        <dbReference type="EMBL" id="KAG1301854.1"/>
    </source>
</evidence>
<comment type="caution">
    <text evidence="1">The sequence shown here is derived from an EMBL/GenBank/DDBJ whole genome shotgun (WGS) entry which is preliminary data.</text>
</comment>
<dbReference type="EMBL" id="JAANQT010002776">
    <property type="protein sequence ID" value="KAG1301854.1"/>
    <property type="molecule type" value="Genomic_DNA"/>
</dbReference>
<gene>
    <name evidence="1" type="ORF">G6F64_011431</name>
</gene>
<evidence type="ECO:0000313" key="2">
    <source>
        <dbReference type="Proteomes" id="UP000716291"/>
    </source>
</evidence>
<dbReference type="Proteomes" id="UP000716291">
    <property type="component" value="Unassembled WGS sequence"/>
</dbReference>
<reference evidence="1" key="1">
    <citation type="journal article" date="2020" name="Microb. Genom.">
        <title>Genetic diversity of clinical and environmental Mucorales isolates obtained from an investigation of mucormycosis cases among solid organ transplant recipients.</title>
        <authorList>
            <person name="Nguyen M.H."/>
            <person name="Kaul D."/>
            <person name="Muto C."/>
            <person name="Cheng S.J."/>
            <person name="Richter R.A."/>
            <person name="Bruno V.M."/>
            <person name="Liu G."/>
            <person name="Beyhan S."/>
            <person name="Sundermann A.J."/>
            <person name="Mounaud S."/>
            <person name="Pasculle A.W."/>
            <person name="Nierman W.C."/>
            <person name="Driscoll E."/>
            <person name="Cumbie R."/>
            <person name="Clancy C.J."/>
            <person name="Dupont C.L."/>
        </authorList>
    </citation>
    <scope>NUCLEOTIDE SEQUENCE</scope>
    <source>
        <strain evidence="1">GL11</strain>
    </source>
</reference>